<keyword evidence="1" id="KW-1133">Transmembrane helix</keyword>
<sequence>MIISYPIFSALMATILAQVIKIPLNYIKTNKWNFKLVFSTGGMPSSHTATVVALTTAIGILEGIHSNDFAISFILTVVVMHDATGVRRQAGEHAELLNQLVQDFNGLLEILKHPNTKNYETKEKLKELLGHKPLEVFFGALFGIMVAVFLFSLYPFPEDF</sequence>
<dbReference type="OrthoDB" id="9792681at2"/>
<feature type="transmembrane region" description="Helical" evidence="1">
    <location>
        <begin position="6"/>
        <end position="27"/>
    </location>
</feature>
<dbReference type="Proteomes" id="UP000480185">
    <property type="component" value="Unassembled WGS sequence"/>
</dbReference>
<proteinExistence type="predicted"/>
<protein>
    <submittedName>
        <fullName evidence="2">Divergent PAP2 family protein</fullName>
    </submittedName>
</protein>
<organism evidence="2 3">
    <name type="scientific">Salinibacillus xinjiangensis</name>
    <dbReference type="NCBI Taxonomy" id="1229268"/>
    <lineage>
        <taxon>Bacteria</taxon>
        <taxon>Bacillati</taxon>
        <taxon>Bacillota</taxon>
        <taxon>Bacilli</taxon>
        <taxon>Bacillales</taxon>
        <taxon>Bacillaceae</taxon>
        <taxon>Salinibacillus</taxon>
    </lineage>
</organism>
<evidence type="ECO:0000313" key="3">
    <source>
        <dbReference type="Proteomes" id="UP000480185"/>
    </source>
</evidence>
<dbReference type="RefSeq" id="WP_153727499.1">
    <property type="nucleotide sequence ID" value="NZ_WJNH01000002.1"/>
</dbReference>
<keyword evidence="1" id="KW-0812">Transmembrane</keyword>
<feature type="transmembrane region" description="Helical" evidence="1">
    <location>
        <begin position="134"/>
        <end position="154"/>
    </location>
</feature>
<dbReference type="InterPro" id="IPR003832">
    <property type="entry name" value="DUF212"/>
</dbReference>
<reference evidence="2 3" key="1">
    <citation type="submission" date="2019-11" db="EMBL/GenBank/DDBJ databases">
        <authorList>
            <person name="Li J."/>
        </authorList>
    </citation>
    <scope>NUCLEOTIDE SEQUENCE [LARGE SCALE GENOMIC DNA]</scope>
    <source>
        <strain evidence="2 3">J4</strain>
    </source>
</reference>
<dbReference type="PANTHER" id="PTHR31446:SF29">
    <property type="entry name" value="ACID PHOSPHATASE_VANADIUM-DEPENDENT HALOPEROXIDASE-RELATED PROTEIN"/>
    <property type="match status" value="1"/>
</dbReference>
<dbReference type="PANTHER" id="PTHR31446">
    <property type="entry name" value="ACID PHOSPHATASE/VANADIUM-DEPENDENT HALOPEROXIDASE-RELATED PROTEIN"/>
    <property type="match status" value="1"/>
</dbReference>
<name>A0A6G1X3T4_9BACI</name>
<accession>A0A6G1X3T4</accession>
<dbReference type="EMBL" id="WJNH01000002">
    <property type="protein sequence ID" value="MRG85566.1"/>
    <property type="molecule type" value="Genomic_DNA"/>
</dbReference>
<comment type="caution">
    <text evidence="2">The sequence shown here is derived from an EMBL/GenBank/DDBJ whole genome shotgun (WGS) entry which is preliminary data.</text>
</comment>
<keyword evidence="3" id="KW-1185">Reference proteome</keyword>
<dbReference type="Pfam" id="PF02681">
    <property type="entry name" value="DUF212"/>
    <property type="match status" value="1"/>
</dbReference>
<evidence type="ECO:0000256" key="1">
    <source>
        <dbReference type="SAM" id="Phobius"/>
    </source>
</evidence>
<evidence type="ECO:0000313" key="2">
    <source>
        <dbReference type="EMBL" id="MRG85566.1"/>
    </source>
</evidence>
<keyword evidence="1" id="KW-0472">Membrane</keyword>
<dbReference type="AlphaFoldDB" id="A0A6G1X3T4"/>
<gene>
    <name evidence="2" type="ORF">GH754_04375</name>
</gene>